<reference evidence="10 11" key="2">
    <citation type="journal article" date="2014" name="BMC Genomics">
        <title>An improved genome of the model marine alga Ostreococcus tauri unfolds by assessing Illumina de novo assemblies.</title>
        <authorList>
            <person name="Blanc-Mathieu R."/>
            <person name="Verhelst B."/>
            <person name="Derelle E."/>
            <person name="Rombauts S."/>
            <person name="Bouget F.Y."/>
            <person name="Carre I."/>
            <person name="Chateau A."/>
            <person name="Eyre-Walker A."/>
            <person name="Grimsley N."/>
            <person name="Moreau H."/>
            <person name="Piegu B."/>
            <person name="Rivals E."/>
            <person name="Schackwitz W."/>
            <person name="Van de Peer Y."/>
            <person name="Piganeau G."/>
        </authorList>
    </citation>
    <scope>NUCLEOTIDE SEQUENCE [LARGE SCALE GENOMIC DNA]</scope>
    <source>
        <strain evidence="11">OTTH 0595 / CCAP 157/2 / RCC745</strain>
    </source>
</reference>
<feature type="region of interest" description="Disordered" evidence="9">
    <location>
        <begin position="256"/>
        <end position="275"/>
    </location>
</feature>
<keyword evidence="11" id="KW-1185">Reference proteome</keyword>
<keyword evidence="3 8" id="KW-0256">Endoplasmic reticulum</keyword>
<keyword evidence="5 8" id="KW-1133">Transmembrane helix</keyword>
<dbReference type="Proteomes" id="UP000009170">
    <property type="component" value="Unassembled WGS sequence"/>
</dbReference>
<name>A0A090MB56_OSTTA</name>
<dbReference type="InParanoid" id="A0A090MB56"/>
<dbReference type="GO" id="GO:0000139">
    <property type="term" value="C:Golgi membrane"/>
    <property type="evidence" value="ECO:0007669"/>
    <property type="project" value="UniProtKB-SubCell"/>
</dbReference>
<evidence type="ECO:0000256" key="3">
    <source>
        <dbReference type="ARBA" id="ARBA00022824"/>
    </source>
</evidence>
<dbReference type="AlphaFoldDB" id="A0A090MB56"/>
<evidence type="ECO:0000313" key="11">
    <source>
        <dbReference type="Proteomes" id="UP000009170"/>
    </source>
</evidence>
<accession>A0A090MB56</accession>
<dbReference type="SMART" id="SM00730">
    <property type="entry name" value="PSN"/>
    <property type="match status" value="1"/>
</dbReference>
<keyword evidence="8" id="KW-0378">Hydrolase</keyword>
<comment type="subcellular location">
    <subcellularLocation>
        <location evidence="8">Endoplasmic reticulum membrane</location>
        <topology evidence="8">Multi-pass membrane protein</topology>
    </subcellularLocation>
    <subcellularLocation>
        <location evidence="8">Golgi apparatus membrane</location>
        <topology evidence="8">Multi-pass membrane protein</topology>
    </subcellularLocation>
</comment>
<feature type="transmembrane region" description="Helical" evidence="8">
    <location>
        <begin position="332"/>
        <end position="350"/>
    </location>
</feature>
<evidence type="ECO:0000256" key="9">
    <source>
        <dbReference type="SAM" id="MobiDB-lite"/>
    </source>
</evidence>
<keyword evidence="6 8" id="KW-0333">Golgi apparatus</keyword>
<feature type="transmembrane region" description="Helical" evidence="8">
    <location>
        <begin position="110"/>
        <end position="134"/>
    </location>
</feature>
<dbReference type="GO" id="GO:0016485">
    <property type="term" value="P:protein processing"/>
    <property type="evidence" value="ECO:0007669"/>
    <property type="project" value="InterPro"/>
</dbReference>
<dbReference type="GO" id="GO:0007219">
    <property type="term" value="P:Notch signaling pathway"/>
    <property type="evidence" value="ECO:0007669"/>
    <property type="project" value="UniProtKB-KW"/>
</dbReference>
<dbReference type="PANTHER" id="PTHR10202:SF13">
    <property type="entry name" value="PRESENILIN HOMOLOG"/>
    <property type="match status" value="1"/>
</dbReference>
<proteinExistence type="inferred from homology"/>
<keyword evidence="4 8" id="KW-0914">Notch signaling pathway</keyword>
<keyword evidence="8" id="KW-0645">Protease</keyword>
<dbReference type="Pfam" id="PF01080">
    <property type="entry name" value="Presenilin"/>
    <property type="match status" value="2"/>
</dbReference>
<dbReference type="STRING" id="70448.A0A090MB56"/>
<keyword evidence="7 8" id="KW-0472">Membrane</keyword>
<dbReference type="GO" id="GO:0005789">
    <property type="term" value="C:endoplasmic reticulum membrane"/>
    <property type="evidence" value="ECO:0007669"/>
    <property type="project" value="UniProtKB-SubCell"/>
</dbReference>
<dbReference type="GO" id="GO:0070765">
    <property type="term" value="C:gamma-secretase complex"/>
    <property type="evidence" value="ECO:0007669"/>
    <property type="project" value="TreeGrafter"/>
</dbReference>
<feature type="transmembrane region" description="Helical" evidence="8">
    <location>
        <begin position="302"/>
        <end position="326"/>
    </location>
</feature>
<evidence type="ECO:0000313" key="10">
    <source>
        <dbReference type="EMBL" id="CEF99334.1"/>
    </source>
</evidence>
<evidence type="ECO:0000256" key="4">
    <source>
        <dbReference type="ARBA" id="ARBA00022976"/>
    </source>
</evidence>
<sequence>MPPDPAEGKWARRRLTRPSRSELVRTIGAVVVPVSVAMLLCVALVELLRDDFEDTGDGGGVFSAVYTEKTSDNDMVKFKGSVLNAIVFVVFITVMTFGIFLCFKYRMGTFIWAYMGFSGFLIFGVLGTDIFMRLLQRLDIAIDVVTVGLVLWNFTVGGVLMTFFWPGPLLVKQGYLICISTIVSFYLTRIPEWTTWSVLIAMALYDLYAVLTPNGPLRLMVELAQERNEDIPALVYESRGMNDDSNNGAYQRASVDDGDASAGAGGDGSRGSSDEKYGLPDSIKLGLGDFIFYSLLVGRAAMWSWITCAFCFIAVISGLVLTLFALSVHGKALPALPISIALGAATYFLSSRFVEPWIVQSYARAMCA</sequence>
<dbReference type="InterPro" id="IPR042524">
    <property type="entry name" value="Presenilin_C"/>
</dbReference>
<dbReference type="GO" id="GO:0042500">
    <property type="term" value="F:aspartic endopeptidase activity, intramembrane cleaving"/>
    <property type="evidence" value="ECO:0007669"/>
    <property type="project" value="InterPro"/>
</dbReference>
<evidence type="ECO:0000256" key="8">
    <source>
        <dbReference type="RuleBase" id="RU361148"/>
    </source>
</evidence>
<comment type="similarity">
    <text evidence="1 8">Belongs to the peptidase A22A family.</text>
</comment>
<comment type="function">
    <text evidence="8">Probable subunit of the gamma-secretase complex, an endoprotease complex that catalyzes the intramembrane cleavage of integral membrane proteins such as Notch receptors.</text>
</comment>
<feature type="transmembrane region" description="Helical" evidence="8">
    <location>
        <begin position="23"/>
        <end position="45"/>
    </location>
</feature>
<reference evidence="11" key="1">
    <citation type="journal article" date="2006" name="Proc. Natl. Acad. Sci. U.S.A.">
        <title>Genome analysis of the smallest free-living eukaryote Ostreococcus tauri unveils many unique features.</title>
        <authorList>
            <person name="Derelle E."/>
            <person name="Ferraz C."/>
            <person name="Rombauts S."/>
            <person name="Rouze P."/>
            <person name="Worden A.Z."/>
            <person name="Robbens S."/>
            <person name="Partensky F."/>
            <person name="Degroeve S."/>
            <person name="Echeynie S."/>
            <person name="Cooke R."/>
            <person name="Saeys Y."/>
            <person name="Wuyts J."/>
            <person name="Jabbari K."/>
            <person name="Bowler C."/>
            <person name="Panaud O."/>
            <person name="Piegu B."/>
            <person name="Ball S.G."/>
            <person name="Ral J.-P."/>
            <person name="Bouget F.-Y."/>
            <person name="Piganeau G."/>
            <person name="De Baets B."/>
            <person name="Picard A."/>
            <person name="Delseny M."/>
            <person name="Demaille J."/>
            <person name="Van de Peer Y."/>
            <person name="Moreau H."/>
        </authorList>
    </citation>
    <scope>NUCLEOTIDE SEQUENCE [LARGE SCALE GENOMIC DNA]</scope>
    <source>
        <strain evidence="11">OTTH 0595 / CCAP 157/2 / RCC745</strain>
    </source>
</reference>
<evidence type="ECO:0000256" key="2">
    <source>
        <dbReference type="ARBA" id="ARBA00022692"/>
    </source>
</evidence>
<feature type="transmembrane region" description="Helical" evidence="8">
    <location>
        <begin position="140"/>
        <end position="162"/>
    </location>
</feature>
<gene>
    <name evidence="10" type="ORF">OT_ostta10g01290</name>
</gene>
<evidence type="ECO:0000256" key="1">
    <source>
        <dbReference type="ARBA" id="ARBA00008604"/>
    </source>
</evidence>
<dbReference type="EMBL" id="CAID01000010">
    <property type="protein sequence ID" value="CEF99334.1"/>
    <property type="molecule type" value="Genomic_DNA"/>
</dbReference>
<dbReference type="InterPro" id="IPR006639">
    <property type="entry name" value="Preselin/SPP"/>
</dbReference>
<comment type="domain">
    <text evidence="8">The PAL motif is required for normal active site conformation.</text>
</comment>
<dbReference type="RefSeq" id="XP_022839772.1">
    <property type="nucleotide sequence ID" value="XM_022983134.1"/>
</dbReference>
<dbReference type="InterPro" id="IPR001108">
    <property type="entry name" value="Peptidase_A22A"/>
</dbReference>
<dbReference type="PANTHER" id="PTHR10202">
    <property type="entry name" value="PRESENILIN"/>
    <property type="match status" value="1"/>
</dbReference>
<dbReference type="KEGG" id="ota:OT_ostta10g01290"/>
<dbReference type="EC" id="3.4.23.-" evidence="8"/>
<dbReference type="GO" id="GO:0006509">
    <property type="term" value="P:membrane protein ectodomain proteolysis"/>
    <property type="evidence" value="ECO:0007669"/>
    <property type="project" value="TreeGrafter"/>
</dbReference>
<feature type="transmembrane region" description="Helical" evidence="8">
    <location>
        <begin position="82"/>
        <end position="103"/>
    </location>
</feature>
<evidence type="ECO:0000256" key="6">
    <source>
        <dbReference type="ARBA" id="ARBA00023034"/>
    </source>
</evidence>
<comment type="caution">
    <text evidence="10">The sequence shown here is derived from an EMBL/GenBank/DDBJ whole genome shotgun (WGS) entry which is preliminary data.</text>
</comment>
<protein>
    <recommendedName>
        <fullName evidence="8">Presenilin</fullName>
        <ecNumber evidence="8">3.4.23.-</ecNumber>
    </recommendedName>
</protein>
<dbReference type="FunCoup" id="A0A090MB56">
    <property type="interactions" value="1603"/>
</dbReference>
<dbReference type="OrthoDB" id="20287at2759"/>
<evidence type="ECO:0000256" key="7">
    <source>
        <dbReference type="ARBA" id="ARBA00023136"/>
    </source>
</evidence>
<organism evidence="10 11">
    <name type="scientific">Ostreococcus tauri</name>
    <name type="common">Marine green alga</name>
    <dbReference type="NCBI Taxonomy" id="70448"/>
    <lineage>
        <taxon>Eukaryota</taxon>
        <taxon>Viridiplantae</taxon>
        <taxon>Chlorophyta</taxon>
        <taxon>Mamiellophyceae</taxon>
        <taxon>Mamiellales</taxon>
        <taxon>Bathycoccaceae</taxon>
        <taxon>Ostreococcus</taxon>
    </lineage>
</organism>
<dbReference type="Gene3D" id="1.10.472.100">
    <property type="entry name" value="Presenilin"/>
    <property type="match status" value="1"/>
</dbReference>
<dbReference type="PRINTS" id="PR01072">
    <property type="entry name" value="PRESENILIN"/>
</dbReference>
<evidence type="ECO:0000256" key="5">
    <source>
        <dbReference type="ARBA" id="ARBA00022989"/>
    </source>
</evidence>
<comment type="subunit">
    <text evidence="8">Homodimer.</text>
</comment>
<keyword evidence="2 8" id="KW-0812">Transmembrane</keyword>
<dbReference type="GeneID" id="9832293"/>